<dbReference type="Proteomes" id="UP000887564">
    <property type="component" value="Unplaced"/>
</dbReference>
<accession>A0A914R4Q9</accession>
<reference evidence="2" key="1">
    <citation type="submission" date="2022-11" db="UniProtKB">
        <authorList>
            <consortium name="WormBaseParasite"/>
        </authorList>
    </citation>
    <scope>IDENTIFICATION</scope>
</reference>
<evidence type="ECO:0000313" key="2">
    <source>
        <dbReference type="WBParaSite" id="PEQ_0000159901-mRNA-1"/>
    </source>
</evidence>
<sequence length="72" mass="8510">MSLPRVRLQTLRRLLDHLRDVTEHAEEESDVRGYDAMINQVNVLKDLILGYTIIFRVSLREMHAKSKMDMLQ</sequence>
<proteinExistence type="predicted"/>
<dbReference type="AlphaFoldDB" id="A0A914R4Q9"/>
<organism evidence="1 2">
    <name type="scientific">Parascaris equorum</name>
    <name type="common">Equine roundworm</name>
    <dbReference type="NCBI Taxonomy" id="6256"/>
    <lineage>
        <taxon>Eukaryota</taxon>
        <taxon>Metazoa</taxon>
        <taxon>Ecdysozoa</taxon>
        <taxon>Nematoda</taxon>
        <taxon>Chromadorea</taxon>
        <taxon>Rhabditida</taxon>
        <taxon>Spirurina</taxon>
        <taxon>Ascaridomorpha</taxon>
        <taxon>Ascaridoidea</taxon>
        <taxon>Ascarididae</taxon>
        <taxon>Parascaris</taxon>
    </lineage>
</organism>
<name>A0A914R4Q9_PAREQ</name>
<keyword evidence="1" id="KW-1185">Reference proteome</keyword>
<evidence type="ECO:0000313" key="1">
    <source>
        <dbReference type="Proteomes" id="UP000887564"/>
    </source>
</evidence>
<dbReference type="WBParaSite" id="PEQ_0000159901-mRNA-1">
    <property type="protein sequence ID" value="PEQ_0000159901-mRNA-1"/>
    <property type="gene ID" value="PEQ_0000159901"/>
</dbReference>
<protein>
    <submittedName>
        <fullName evidence="2">Uncharacterized protein</fullName>
    </submittedName>
</protein>